<accession>A0ACA9KU33</accession>
<evidence type="ECO:0000313" key="2">
    <source>
        <dbReference type="Proteomes" id="UP000789702"/>
    </source>
</evidence>
<reference evidence="1" key="1">
    <citation type="submission" date="2021-06" db="EMBL/GenBank/DDBJ databases">
        <authorList>
            <person name="Kallberg Y."/>
            <person name="Tangrot J."/>
            <person name="Rosling A."/>
        </authorList>
    </citation>
    <scope>NUCLEOTIDE SEQUENCE</scope>
    <source>
        <strain evidence="1">IL203A</strain>
    </source>
</reference>
<dbReference type="Proteomes" id="UP000789702">
    <property type="component" value="Unassembled WGS sequence"/>
</dbReference>
<keyword evidence="2" id="KW-1185">Reference proteome</keyword>
<evidence type="ECO:0000313" key="1">
    <source>
        <dbReference type="EMBL" id="CAG8491476.1"/>
    </source>
</evidence>
<comment type="caution">
    <text evidence="1">The sequence shown here is derived from an EMBL/GenBank/DDBJ whole genome shotgun (WGS) entry which is preliminary data.</text>
</comment>
<dbReference type="EMBL" id="CAJVPU010001912">
    <property type="protein sequence ID" value="CAG8491476.1"/>
    <property type="molecule type" value="Genomic_DNA"/>
</dbReference>
<gene>
    <name evidence="1" type="ORF">DHETER_LOCUS2574</name>
</gene>
<protein>
    <submittedName>
        <fullName evidence="1">14656_t:CDS:1</fullName>
    </submittedName>
</protein>
<organism evidence="1 2">
    <name type="scientific">Dentiscutata heterogama</name>
    <dbReference type="NCBI Taxonomy" id="1316150"/>
    <lineage>
        <taxon>Eukaryota</taxon>
        <taxon>Fungi</taxon>
        <taxon>Fungi incertae sedis</taxon>
        <taxon>Mucoromycota</taxon>
        <taxon>Glomeromycotina</taxon>
        <taxon>Glomeromycetes</taxon>
        <taxon>Diversisporales</taxon>
        <taxon>Gigasporaceae</taxon>
        <taxon>Dentiscutata</taxon>
    </lineage>
</organism>
<name>A0ACA9KU33_9GLOM</name>
<proteinExistence type="predicted"/>
<sequence>MFKPGNIENIYKFGNTENFVDSESGNADNCFNAFNFGTLDPDLKTFFDTKSDNTNNCIFDFDNSENFNKLNSDNLETFFNIFGLNNEVIEQKENISNSFSNIAKAYKNHDDKTNSELQYPIKINISFRDWEEFGK</sequence>